<comment type="pathway">
    <text evidence="1">Amino-acid degradation; L-valine degradation.</text>
</comment>
<dbReference type="GO" id="GO:0003860">
    <property type="term" value="F:3-hydroxyisobutyryl-CoA hydrolase activity"/>
    <property type="evidence" value="ECO:0007669"/>
    <property type="project" value="UniProtKB-UniRule"/>
</dbReference>
<gene>
    <name evidence="2" type="ORF">CDL15_Pgr015838</name>
</gene>
<protein>
    <recommendedName>
        <fullName evidence="1">3-hydroxyisobutyryl-CoA hydrolase</fullName>
        <shortName evidence="1">HIB-CoA hydrolase</shortName>
        <shortName evidence="1">HIBYL-CoA-H</shortName>
        <ecNumber evidence="1">3.1.2.4</ecNumber>
    </recommendedName>
    <alternativeName>
        <fullName evidence="1">3-hydroxyisobutyryl-coenzyme A hydrolase</fullName>
    </alternativeName>
</protein>
<dbReference type="GO" id="GO:0006574">
    <property type="term" value="P:L-valine catabolic process"/>
    <property type="evidence" value="ECO:0007669"/>
    <property type="project" value="UniProtKB-UniRule"/>
</dbReference>
<organism evidence="2 3">
    <name type="scientific">Punica granatum</name>
    <name type="common">Pomegranate</name>
    <dbReference type="NCBI Taxonomy" id="22663"/>
    <lineage>
        <taxon>Eukaryota</taxon>
        <taxon>Viridiplantae</taxon>
        <taxon>Streptophyta</taxon>
        <taxon>Embryophyta</taxon>
        <taxon>Tracheophyta</taxon>
        <taxon>Spermatophyta</taxon>
        <taxon>Magnoliopsida</taxon>
        <taxon>eudicotyledons</taxon>
        <taxon>Gunneridae</taxon>
        <taxon>Pentapetalae</taxon>
        <taxon>rosids</taxon>
        <taxon>malvids</taxon>
        <taxon>Myrtales</taxon>
        <taxon>Lythraceae</taxon>
        <taxon>Punica</taxon>
    </lineage>
</organism>
<evidence type="ECO:0000313" key="3">
    <source>
        <dbReference type="Proteomes" id="UP000197138"/>
    </source>
</evidence>
<evidence type="ECO:0000313" key="2">
    <source>
        <dbReference type="EMBL" id="OWM86802.1"/>
    </source>
</evidence>
<proteinExistence type="inferred from homology"/>
<name>A0A218XRB3_PUNGR</name>
<reference evidence="3" key="1">
    <citation type="journal article" date="2017" name="Plant J.">
        <title>The pomegranate (Punica granatum L.) genome and the genomics of punicalagin biosynthesis.</title>
        <authorList>
            <person name="Qin G."/>
            <person name="Xu C."/>
            <person name="Ming R."/>
            <person name="Tang H."/>
            <person name="Guyot R."/>
            <person name="Kramer E.M."/>
            <person name="Hu Y."/>
            <person name="Yi X."/>
            <person name="Qi Y."/>
            <person name="Xu X."/>
            <person name="Gao Z."/>
            <person name="Pan H."/>
            <person name="Jian J."/>
            <person name="Tian Y."/>
            <person name="Yue Z."/>
            <person name="Xu Y."/>
        </authorList>
    </citation>
    <scope>NUCLEOTIDE SEQUENCE [LARGE SCALE GENOMIC DNA]</scope>
    <source>
        <strain evidence="3">cv. Dabenzi</strain>
    </source>
</reference>
<dbReference type="EMBL" id="MTKT01001080">
    <property type="protein sequence ID" value="OWM86802.1"/>
    <property type="molecule type" value="Genomic_DNA"/>
</dbReference>
<keyword evidence="1" id="KW-0378">Hydrolase</keyword>
<dbReference type="PANTHER" id="PTHR43176:SF14">
    <property type="entry name" value="SMALL RIBOSOMAL SUBUNIT PROTEIN MS47"/>
    <property type="match status" value="1"/>
</dbReference>
<evidence type="ECO:0000256" key="1">
    <source>
        <dbReference type="RuleBase" id="RU369070"/>
    </source>
</evidence>
<accession>A0A218XRB3</accession>
<comment type="function">
    <text evidence="1">Hydrolyzes 3-hydroxyisobutyryl-CoA (HIBYL-CoA), a saline catabolite. Has high activity toward isobutyryl-CoA. Could be an isobutyryl-CoA dehydrogenase that functions in valine catabolism.</text>
</comment>
<dbReference type="AlphaFoldDB" id="A0A218XRB3"/>
<comment type="similarity">
    <text evidence="1">Belongs to the enoyl-CoA hydratase/isomerase family.</text>
</comment>
<dbReference type="Gene3D" id="3.90.226.10">
    <property type="entry name" value="2-enoyl-CoA Hydratase, Chain A, domain 1"/>
    <property type="match status" value="1"/>
</dbReference>
<dbReference type="Proteomes" id="UP000197138">
    <property type="component" value="Unassembled WGS sequence"/>
</dbReference>
<dbReference type="InterPro" id="IPR032259">
    <property type="entry name" value="HIBYL-CoA-H"/>
</dbReference>
<dbReference type="EC" id="3.1.2.4" evidence="1"/>
<comment type="catalytic activity">
    <reaction evidence="1">
        <text>3-hydroxy-2-methylpropanoyl-CoA + H2O = 3-hydroxy-2-methylpropanoate + CoA + H(+)</text>
        <dbReference type="Rhea" id="RHEA:20888"/>
        <dbReference type="ChEBI" id="CHEBI:11805"/>
        <dbReference type="ChEBI" id="CHEBI:15377"/>
        <dbReference type="ChEBI" id="CHEBI:15378"/>
        <dbReference type="ChEBI" id="CHEBI:57287"/>
        <dbReference type="ChEBI" id="CHEBI:57340"/>
        <dbReference type="EC" id="3.1.2.4"/>
    </reaction>
</comment>
<comment type="caution">
    <text evidence="2">The sequence shown here is derived from an EMBL/GenBank/DDBJ whole genome shotgun (WGS) entry which is preliminary data.</text>
</comment>
<sequence length="97" mass="11140">MLEERLGKLVTDDASIIEKALAQYCDFVYPDKRSIIWKIGAIDKCFCHDTIEEIIHAVWSPPSLGEVTEEMVDFYFCTLEESELELKLLTALREPSV</sequence>
<dbReference type="PANTHER" id="PTHR43176">
    <property type="entry name" value="3-HYDROXYISOBUTYRYL-COA HYDROLASE-RELATED"/>
    <property type="match status" value="1"/>
</dbReference>